<comment type="caution">
    <text evidence="2">The sequence shown here is derived from an EMBL/GenBank/DDBJ whole genome shotgun (WGS) entry which is preliminary data.</text>
</comment>
<dbReference type="RefSeq" id="WP_179612076.1">
    <property type="nucleotide sequence ID" value="NZ_JACBZV010000005.1"/>
</dbReference>
<organism evidence="2 3">
    <name type="scientific">Rhizobium leguminosarum</name>
    <dbReference type="NCBI Taxonomy" id="384"/>
    <lineage>
        <taxon>Bacteria</taxon>
        <taxon>Pseudomonadati</taxon>
        <taxon>Pseudomonadota</taxon>
        <taxon>Alphaproteobacteria</taxon>
        <taxon>Hyphomicrobiales</taxon>
        <taxon>Rhizobiaceae</taxon>
        <taxon>Rhizobium/Agrobacterium group</taxon>
        <taxon>Rhizobium</taxon>
    </lineage>
</organism>
<evidence type="ECO:0000313" key="3">
    <source>
        <dbReference type="Proteomes" id="UP000535276"/>
    </source>
</evidence>
<evidence type="ECO:0000313" key="2">
    <source>
        <dbReference type="EMBL" id="NYJ12504.1"/>
    </source>
</evidence>
<evidence type="ECO:0000259" key="1">
    <source>
        <dbReference type="Pfam" id="PF14491"/>
    </source>
</evidence>
<reference evidence="2 3" key="1">
    <citation type="submission" date="2020-07" db="EMBL/GenBank/DDBJ databases">
        <title>Genomic Encyclopedia of Type Strains, Phase IV (KMG-V): Genome sequencing to study the core and pangenomes of soil and plant-associated prokaryotes.</title>
        <authorList>
            <person name="Whitman W."/>
        </authorList>
    </citation>
    <scope>NUCLEOTIDE SEQUENCE [LARGE SCALE GENOMIC DNA]</scope>
    <source>
        <strain evidence="2 3">SEMIA 4052</strain>
    </source>
</reference>
<gene>
    <name evidence="2" type="ORF">GGI64_003570</name>
</gene>
<dbReference type="Proteomes" id="UP000535276">
    <property type="component" value="Unassembled WGS sequence"/>
</dbReference>
<dbReference type="EMBL" id="JACBZV010000005">
    <property type="protein sequence ID" value="NYJ12504.1"/>
    <property type="molecule type" value="Genomic_DNA"/>
</dbReference>
<dbReference type="InterPro" id="IPR029492">
    <property type="entry name" value="DUF4435"/>
</dbReference>
<dbReference type="Pfam" id="PF14491">
    <property type="entry name" value="DUF4435"/>
    <property type="match status" value="1"/>
</dbReference>
<feature type="domain" description="DUF4435" evidence="1">
    <location>
        <begin position="31"/>
        <end position="254"/>
    </location>
</feature>
<accession>A0A7Z0E022</accession>
<protein>
    <recommendedName>
        <fullName evidence="1">DUF4435 domain-containing protein</fullName>
    </recommendedName>
</protein>
<dbReference type="AlphaFoldDB" id="A0A7Z0E022"/>
<proteinExistence type="predicted"/>
<sequence length="322" mass="36483">MTMLEVHASALAQIDEAYHEFLIRYDATKKSVFGFVEGKDDPSFYRSIVERFIPEDWSVEFLSSGNRNKVLDTEGAFDWNRFSRQQVVFFVDRDLVHFLNPHISYADNVYVTDGYSVENSIVTRDVFGRLLQEIHNVIDWTDQERQSVLTYFDEQLHAFQNLLVPVMAQIALWRQQNIKANLSNLDLSSLVRIVDGAVTSTSGRESIEAKVGRLSECVGAEASPVDQQTAMEAIFREMGGPDKLTRGKYLVWFLSLIANDCHSRIHHFVQAYRTPPRSKLTLGPNNVMAVAAPRARIPASLSAFLERTFIPYIASRSAQAAV</sequence>
<name>A0A7Z0E022_RHILE</name>